<accession>A0ABV9JIP9</accession>
<organism evidence="1 2">
    <name type="scientific">Lactococcus nasutitermitis</name>
    <dbReference type="NCBI Taxonomy" id="1652957"/>
    <lineage>
        <taxon>Bacteria</taxon>
        <taxon>Bacillati</taxon>
        <taxon>Bacillota</taxon>
        <taxon>Bacilli</taxon>
        <taxon>Lactobacillales</taxon>
        <taxon>Streptococcaceae</taxon>
        <taxon>Lactococcus</taxon>
    </lineage>
</organism>
<evidence type="ECO:0000313" key="1">
    <source>
        <dbReference type="EMBL" id="MFC4653239.1"/>
    </source>
</evidence>
<keyword evidence="2" id="KW-1185">Reference proteome</keyword>
<dbReference type="Proteomes" id="UP001595987">
    <property type="component" value="Unassembled WGS sequence"/>
</dbReference>
<proteinExistence type="predicted"/>
<dbReference type="InterPro" id="IPR008792">
    <property type="entry name" value="PQQD"/>
</dbReference>
<dbReference type="InterPro" id="IPR041881">
    <property type="entry name" value="PqqD_sf"/>
</dbReference>
<protein>
    <submittedName>
        <fullName evidence="1">PqqD family protein</fullName>
    </submittedName>
</protein>
<dbReference type="Pfam" id="PF05402">
    <property type="entry name" value="PqqD"/>
    <property type="match status" value="1"/>
</dbReference>
<comment type="caution">
    <text evidence="1">The sequence shown here is derived from an EMBL/GenBank/DDBJ whole genome shotgun (WGS) entry which is preliminary data.</text>
</comment>
<gene>
    <name evidence="1" type="ORF">ACFO26_10015</name>
</gene>
<sequence length="59" mass="6932">MTLLEDSAKEMWMLISKNRTLRIIVEELTKLYEVDKEELQDEVSDFIANLLGKGLIYEL</sequence>
<name>A0ABV9JIP9_9LACT</name>
<dbReference type="Gene3D" id="1.10.10.1150">
    <property type="entry name" value="Coenzyme PQQ synthesis protein D (PqqD)"/>
    <property type="match status" value="1"/>
</dbReference>
<dbReference type="EMBL" id="JBHSGD010000008">
    <property type="protein sequence ID" value="MFC4653239.1"/>
    <property type="molecule type" value="Genomic_DNA"/>
</dbReference>
<dbReference type="RefSeq" id="WP_213536417.1">
    <property type="nucleotide sequence ID" value="NZ_BOVQ01000006.1"/>
</dbReference>
<evidence type="ECO:0000313" key="2">
    <source>
        <dbReference type="Proteomes" id="UP001595987"/>
    </source>
</evidence>
<reference evidence="2" key="1">
    <citation type="journal article" date="2019" name="Int. J. Syst. Evol. Microbiol.">
        <title>The Global Catalogue of Microorganisms (GCM) 10K type strain sequencing project: providing services to taxonomists for standard genome sequencing and annotation.</title>
        <authorList>
            <consortium name="The Broad Institute Genomics Platform"/>
            <consortium name="The Broad Institute Genome Sequencing Center for Infectious Disease"/>
            <person name="Wu L."/>
            <person name="Ma J."/>
        </authorList>
    </citation>
    <scope>NUCLEOTIDE SEQUENCE [LARGE SCALE GENOMIC DNA]</scope>
    <source>
        <strain evidence="2">CCUG 63287</strain>
    </source>
</reference>